<dbReference type="RefSeq" id="WP_283174498.1">
    <property type="nucleotide sequence ID" value="NZ_JAPNOA010000039.1"/>
</dbReference>
<dbReference type="AlphaFoldDB" id="A0A9X3ITG4"/>
<comment type="caution">
    <text evidence="2">The sequence shown here is derived from an EMBL/GenBank/DDBJ whole genome shotgun (WGS) entry which is preliminary data.</text>
</comment>
<dbReference type="Pfam" id="PF06980">
    <property type="entry name" value="DUF1302"/>
    <property type="match status" value="1"/>
</dbReference>
<gene>
    <name evidence="2" type="ORF">OUO13_13930</name>
</gene>
<protein>
    <submittedName>
        <fullName evidence="2">DUF1302 domain-containing protein</fullName>
    </submittedName>
</protein>
<dbReference type="EMBL" id="JAPNOA010000039">
    <property type="protein sequence ID" value="MCY0966290.1"/>
    <property type="molecule type" value="Genomic_DNA"/>
</dbReference>
<evidence type="ECO:0000313" key="3">
    <source>
        <dbReference type="Proteomes" id="UP001150830"/>
    </source>
</evidence>
<sequence length="569" mass="62146">MNRQARHETRDLSAVRLVKPTLLATAIATLLGSAAAQAFQVETGSDDVKVLWDTTAKYSTMYRLQDQSAQLIADTQGNWPNTDDGNRNFDKGFVSNRVDVLTEMDIVYKRNYGLRLSGAAWYDTAYNHKNDNDSASTANPMSVDHNEFTDGTKELHGQNAEMLDYFLFGRTKLGDATATGRLGSHTLVWGESLFFGGNGIANGQAPIDVAKAMAVPSVQFKELMIPVNQMSGQIQLTPDVAIGAYYQLEWKKTRLPGSGSYFSSVDFLSDGAEQMLLAADGSAYFKRAADVEAKDSGQGGLQVRFRGEDSDYGLYAIRYHEKAPNINVRPNGAPYADDEGRMRIGEYRWLYHEGVTAFGASATRTFDNFNFAGEVSVRHNTPLNSDAATDLSVATGGAIAAGGNTSSTALYAIGNTAHAQINWLASIGPNMLSKEADFLGEIAYNHVMEVTSDRGGVLNPNADRDAWNMRLIYAPKYRQVMPGLDISLPTVLGYGLHGNSMAVGSFMGEHVGDLSFGVEGTYLDTWRFGLNYTNFFGPVDNTIDENGHGSYAQAMSDRDNISFNVRRTF</sequence>
<evidence type="ECO:0000313" key="2">
    <source>
        <dbReference type="EMBL" id="MCY0966290.1"/>
    </source>
</evidence>
<keyword evidence="1" id="KW-0732">Signal</keyword>
<dbReference type="Proteomes" id="UP001150830">
    <property type="component" value="Unassembled WGS sequence"/>
</dbReference>
<proteinExistence type="predicted"/>
<accession>A0A9X3ITG4</accession>
<reference evidence="2" key="1">
    <citation type="submission" date="2022-11" db="EMBL/GenBank/DDBJ databases">
        <title>Parathalassolutuus dongxingensis gen. nov., sp. nov., a novel member of family Oceanospirillaceae isolated from a coastal shrimp pond in Guangxi, China.</title>
        <authorList>
            <person name="Chen H."/>
        </authorList>
    </citation>
    <scope>NUCLEOTIDE SEQUENCE</scope>
    <source>
        <strain evidence="2">G-43</strain>
    </source>
</reference>
<feature type="signal peptide" evidence="1">
    <location>
        <begin position="1"/>
        <end position="38"/>
    </location>
</feature>
<dbReference type="InterPro" id="IPR010727">
    <property type="entry name" value="DUF1302"/>
</dbReference>
<feature type="chain" id="PRO_5040899333" evidence="1">
    <location>
        <begin position="39"/>
        <end position="569"/>
    </location>
</feature>
<keyword evidence="3" id="KW-1185">Reference proteome</keyword>
<evidence type="ECO:0000256" key="1">
    <source>
        <dbReference type="SAM" id="SignalP"/>
    </source>
</evidence>
<organism evidence="2 3">
    <name type="scientific">Parathalassolituus penaei</name>
    <dbReference type="NCBI Taxonomy" id="2997323"/>
    <lineage>
        <taxon>Bacteria</taxon>
        <taxon>Pseudomonadati</taxon>
        <taxon>Pseudomonadota</taxon>
        <taxon>Gammaproteobacteria</taxon>
        <taxon>Oceanospirillales</taxon>
        <taxon>Oceanospirillaceae</taxon>
        <taxon>Parathalassolituus</taxon>
    </lineage>
</organism>
<name>A0A9X3ITG4_9GAMM</name>